<sequence length="45" mass="5026">MDTSATRLYRRVCLGTLPNQDKGVNPPGRRNQLAPELANFAAQRK</sequence>
<feature type="region of interest" description="Disordered" evidence="1">
    <location>
        <begin position="18"/>
        <end position="45"/>
    </location>
</feature>
<dbReference type="EMBL" id="HE796683">
    <property type="protein sequence ID" value="CCH03045.1"/>
    <property type="molecule type" value="Genomic_DNA"/>
</dbReference>
<dbReference type="STRING" id="1166018.FAES_5046"/>
<gene>
    <name evidence="2" type="ORF">FAES_5046</name>
</gene>
<dbReference type="Proteomes" id="UP000011058">
    <property type="component" value="Chromosome"/>
</dbReference>
<name>I0KFZ2_9BACT</name>
<dbReference type="HOGENOM" id="CLU_3200081_0_0_10"/>
<reference evidence="2 3" key="1">
    <citation type="journal article" date="2012" name="J. Bacteriol.">
        <title>Genome Sequence of Fibrella aestuarina BUZ 2T, a Filamentous Marine Bacterium.</title>
        <authorList>
            <person name="Filippini M."/>
            <person name="Qi W."/>
            <person name="Blom J."/>
            <person name="Goesmann A."/>
            <person name="Smits T.H."/>
            <person name="Bagheri H.C."/>
        </authorList>
    </citation>
    <scope>NUCLEOTIDE SEQUENCE [LARGE SCALE GENOMIC DNA]</scope>
    <source>
        <strain evidence="3">BUZ 2T</strain>
    </source>
</reference>
<dbReference type="AlphaFoldDB" id="I0KFZ2"/>
<protein>
    <submittedName>
        <fullName evidence="2">Uncharacterized protein</fullName>
    </submittedName>
</protein>
<proteinExistence type="predicted"/>
<evidence type="ECO:0000256" key="1">
    <source>
        <dbReference type="SAM" id="MobiDB-lite"/>
    </source>
</evidence>
<evidence type="ECO:0000313" key="2">
    <source>
        <dbReference type="EMBL" id="CCH03045.1"/>
    </source>
</evidence>
<dbReference type="KEGG" id="fae:FAES_5046"/>
<keyword evidence="3" id="KW-1185">Reference proteome</keyword>
<evidence type="ECO:0000313" key="3">
    <source>
        <dbReference type="Proteomes" id="UP000011058"/>
    </source>
</evidence>
<organism evidence="2 3">
    <name type="scientific">Fibrella aestuarina BUZ 2</name>
    <dbReference type="NCBI Taxonomy" id="1166018"/>
    <lineage>
        <taxon>Bacteria</taxon>
        <taxon>Pseudomonadati</taxon>
        <taxon>Bacteroidota</taxon>
        <taxon>Cytophagia</taxon>
        <taxon>Cytophagales</taxon>
        <taxon>Spirosomataceae</taxon>
        <taxon>Fibrella</taxon>
    </lineage>
</organism>
<accession>I0KFZ2</accession>